<dbReference type="OrthoDB" id="7272256at2"/>
<sequence>MLQEFLATLVGALIVDPLQAEMNERLAQVRAPQAVIADVRTCAEASLPKLAERAMAEPLWVVTTTLDVWTGRTAPEEVLGGTSAQCDGAIKAARVYLESRGA</sequence>
<evidence type="ECO:0000313" key="2">
    <source>
        <dbReference type="Proteomes" id="UP000403266"/>
    </source>
</evidence>
<accession>A0A5N7MW50</accession>
<proteinExistence type="predicted"/>
<dbReference type="EMBL" id="VOSK01000552">
    <property type="protein sequence ID" value="MPR31138.1"/>
    <property type="molecule type" value="Genomic_DNA"/>
</dbReference>
<dbReference type="AlphaFoldDB" id="A0A5N7MW50"/>
<protein>
    <submittedName>
        <fullName evidence="1">Uncharacterized protein</fullName>
    </submittedName>
</protein>
<reference evidence="1 2" key="1">
    <citation type="journal article" date="2019" name="Syst. Appl. Microbiol.">
        <title>Microvirga tunisiensis sp. nov., a root nodule symbiotic bacterium isolated from Lupinus micranthus and L. luteus grown in Northern Tunisia.</title>
        <authorList>
            <person name="Msaddak A."/>
            <person name="Rejili M."/>
            <person name="Duran D."/>
            <person name="Mars M."/>
            <person name="Palacios J.M."/>
            <person name="Ruiz-Argueso T."/>
            <person name="Rey L."/>
            <person name="Imperial J."/>
        </authorList>
    </citation>
    <scope>NUCLEOTIDE SEQUENCE [LARGE SCALE GENOMIC DNA]</scope>
    <source>
        <strain evidence="1 2">Lmie10</strain>
    </source>
</reference>
<evidence type="ECO:0000313" key="1">
    <source>
        <dbReference type="EMBL" id="MPR31138.1"/>
    </source>
</evidence>
<dbReference type="RefSeq" id="WP_152718328.1">
    <property type="nucleotide sequence ID" value="NZ_VOSJ01000594.1"/>
</dbReference>
<name>A0A5N7MW50_9HYPH</name>
<comment type="caution">
    <text evidence="1">The sequence shown here is derived from an EMBL/GenBank/DDBJ whole genome shotgun (WGS) entry which is preliminary data.</text>
</comment>
<gene>
    <name evidence="1" type="ORF">FS320_41110</name>
</gene>
<keyword evidence="2" id="KW-1185">Reference proteome</keyword>
<organism evidence="1 2">
    <name type="scientific">Microvirga tunisiensis</name>
    <dbReference type="NCBI Taxonomy" id="2108360"/>
    <lineage>
        <taxon>Bacteria</taxon>
        <taxon>Pseudomonadati</taxon>
        <taxon>Pseudomonadota</taxon>
        <taxon>Alphaproteobacteria</taxon>
        <taxon>Hyphomicrobiales</taxon>
        <taxon>Methylobacteriaceae</taxon>
        <taxon>Microvirga</taxon>
    </lineage>
</organism>
<dbReference type="Proteomes" id="UP000403266">
    <property type="component" value="Unassembled WGS sequence"/>
</dbReference>